<feature type="transmembrane region" description="Helical" evidence="10">
    <location>
        <begin position="128"/>
        <end position="147"/>
    </location>
</feature>
<organism evidence="12 13">
    <name type="scientific">Candidatus Berkelbacteria bacterium Gr01-1014_85</name>
    <dbReference type="NCBI Taxonomy" id="2017150"/>
    <lineage>
        <taxon>Bacteria</taxon>
        <taxon>Candidatus Berkelbacteria</taxon>
    </lineage>
</organism>
<dbReference type="AlphaFoldDB" id="A0A554JBY3"/>
<feature type="transmembrane region" description="Helical" evidence="10">
    <location>
        <begin position="274"/>
        <end position="297"/>
    </location>
</feature>
<name>A0A554JBY3_9BACT</name>
<dbReference type="InterPro" id="IPR005665">
    <property type="entry name" value="SecF_bac"/>
</dbReference>
<evidence type="ECO:0000256" key="7">
    <source>
        <dbReference type="ARBA" id="ARBA00022989"/>
    </source>
</evidence>
<accession>A0A554JBY3</accession>
<evidence type="ECO:0000256" key="2">
    <source>
        <dbReference type="ARBA" id="ARBA00022448"/>
    </source>
</evidence>
<dbReference type="Pfam" id="PF02355">
    <property type="entry name" value="SecD_SecF_C"/>
    <property type="match status" value="1"/>
</dbReference>
<evidence type="ECO:0000256" key="6">
    <source>
        <dbReference type="ARBA" id="ARBA00022927"/>
    </source>
</evidence>
<dbReference type="NCBIfam" id="TIGR00966">
    <property type="entry name" value="transloc_SecF"/>
    <property type="match status" value="1"/>
</dbReference>
<feature type="transmembrane region" description="Helical" evidence="10">
    <location>
        <begin position="247"/>
        <end position="268"/>
    </location>
</feature>
<keyword evidence="4" id="KW-0997">Cell inner membrane</keyword>
<comment type="subunit">
    <text evidence="10">Forms a complex with SecD. Part of the essential Sec protein translocation apparatus which comprises SecA, SecYEG and auxiliary proteins SecDF. Other proteins may also be involved.</text>
</comment>
<dbReference type="InterPro" id="IPR022645">
    <property type="entry name" value="SecD/SecF_bac"/>
</dbReference>
<keyword evidence="8 10" id="KW-0811">Translocation</keyword>
<evidence type="ECO:0000256" key="9">
    <source>
        <dbReference type="ARBA" id="ARBA00023136"/>
    </source>
</evidence>
<dbReference type="InterPro" id="IPR048634">
    <property type="entry name" value="SecD_SecF_C"/>
</dbReference>
<protein>
    <recommendedName>
        <fullName evidence="10">Protein-export membrane protein SecF</fullName>
    </recommendedName>
</protein>
<comment type="similarity">
    <text evidence="10">Belongs to the SecD/SecF family. SecF subfamily.</text>
</comment>
<keyword evidence="9 10" id="KW-0472">Membrane</keyword>
<dbReference type="GO" id="GO:0065002">
    <property type="term" value="P:intracellular protein transmembrane transport"/>
    <property type="evidence" value="ECO:0007669"/>
    <property type="project" value="UniProtKB-UniRule"/>
</dbReference>
<dbReference type="InterPro" id="IPR000731">
    <property type="entry name" value="SSD"/>
</dbReference>
<evidence type="ECO:0000313" key="12">
    <source>
        <dbReference type="EMBL" id="TSC65800.1"/>
    </source>
</evidence>
<comment type="function">
    <text evidence="10">Part of the Sec protein translocase complex. Interacts with the SecYEG preprotein conducting channel. SecDF uses the proton motive force (PMF) to complete protein translocation after the ATP-dependent function of SecA.</text>
</comment>
<evidence type="ECO:0000313" key="13">
    <source>
        <dbReference type="Proteomes" id="UP000316253"/>
    </source>
</evidence>
<keyword evidence="7 10" id="KW-1133">Transmembrane helix</keyword>
<dbReference type="PRINTS" id="PR01755">
    <property type="entry name" value="SECFTRNLCASE"/>
</dbReference>
<dbReference type="PANTHER" id="PTHR30081">
    <property type="entry name" value="PROTEIN-EXPORT MEMBRANE PROTEIN SEC"/>
    <property type="match status" value="1"/>
</dbReference>
<dbReference type="HAMAP" id="MF_01464_B">
    <property type="entry name" value="SecF_B"/>
    <property type="match status" value="1"/>
</dbReference>
<dbReference type="PROSITE" id="PS50156">
    <property type="entry name" value="SSD"/>
    <property type="match status" value="1"/>
</dbReference>
<comment type="subcellular location">
    <subcellularLocation>
        <location evidence="1 10">Cell membrane</location>
        <topology evidence="1 10">Multi-pass membrane protein</topology>
    </subcellularLocation>
</comment>
<evidence type="ECO:0000256" key="10">
    <source>
        <dbReference type="HAMAP-Rule" id="MF_01464"/>
    </source>
</evidence>
<dbReference type="GO" id="GO:0043952">
    <property type="term" value="P:protein transport by the Sec complex"/>
    <property type="evidence" value="ECO:0007669"/>
    <property type="project" value="UniProtKB-UniRule"/>
</dbReference>
<evidence type="ECO:0000256" key="8">
    <source>
        <dbReference type="ARBA" id="ARBA00023010"/>
    </source>
</evidence>
<dbReference type="InterPro" id="IPR022813">
    <property type="entry name" value="SecD/SecF_arch_bac"/>
</dbReference>
<dbReference type="EMBL" id="VMFD01000027">
    <property type="protein sequence ID" value="TSC65800.1"/>
    <property type="molecule type" value="Genomic_DNA"/>
</dbReference>
<dbReference type="PANTHER" id="PTHR30081:SF8">
    <property type="entry name" value="PROTEIN TRANSLOCASE SUBUNIT SECF"/>
    <property type="match status" value="1"/>
</dbReference>
<evidence type="ECO:0000256" key="1">
    <source>
        <dbReference type="ARBA" id="ARBA00004651"/>
    </source>
</evidence>
<gene>
    <name evidence="10" type="primary">secF</name>
    <name evidence="12" type="ORF">CEO22_353</name>
</gene>
<dbReference type="Gene3D" id="1.20.1640.10">
    <property type="entry name" value="Multidrug efflux transporter AcrB transmembrane domain"/>
    <property type="match status" value="1"/>
</dbReference>
<evidence type="ECO:0000259" key="11">
    <source>
        <dbReference type="PROSITE" id="PS50156"/>
    </source>
</evidence>
<feature type="transmembrane region" description="Helical" evidence="10">
    <location>
        <begin position="12"/>
        <end position="32"/>
    </location>
</feature>
<proteinExistence type="inferred from homology"/>
<dbReference type="Proteomes" id="UP000316253">
    <property type="component" value="Unassembled WGS sequence"/>
</dbReference>
<comment type="caution">
    <text evidence="12">The sequence shown here is derived from an EMBL/GenBank/DDBJ whole genome shotgun (WGS) entry which is preliminary data.</text>
</comment>
<dbReference type="GO" id="GO:0006605">
    <property type="term" value="P:protein targeting"/>
    <property type="evidence" value="ECO:0007669"/>
    <property type="project" value="UniProtKB-UniRule"/>
</dbReference>
<keyword evidence="3 10" id="KW-1003">Cell membrane</keyword>
<feature type="transmembrane region" description="Helical" evidence="10">
    <location>
        <begin position="192"/>
        <end position="212"/>
    </location>
</feature>
<dbReference type="GO" id="GO:0005886">
    <property type="term" value="C:plasma membrane"/>
    <property type="evidence" value="ECO:0007669"/>
    <property type="project" value="UniProtKB-SubCell"/>
</dbReference>
<evidence type="ECO:0000256" key="4">
    <source>
        <dbReference type="ARBA" id="ARBA00022519"/>
    </source>
</evidence>
<evidence type="ECO:0000256" key="3">
    <source>
        <dbReference type="ARBA" id="ARBA00022475"/>
    </source>
</evidence>
<feature type="domain" description="SSD" evidence="11">
    <location>
        <begin position="128"/>
        <end position="296"/>
    </location>
</feature>
<dbReference type="GO" id="GO:0015450">
    <property type="term" value="F:protein-transporting ATPase activity"/>
    <property type="evidence" value="ECO:0007669"/>
    <property type="project" value="InterPro"/>
</dbReference>
<sequence>MTKFRFLGPRKRLWLGLSIVLTVLALATVIIIRPKLGIEFAGGSELIIVRTGDKTESTEAEIKQLFSQLKLEVIQNLALEGNQRLVRTVSLNQEQTQALNQAIKPTGLEIVQFTQIEPSISREIKQRSLLSLLAASLAIVAYIAYSFRRLPQGLSSWRFGITAIVALAHDVLITYAAYLWLGQYFNFQLDSLLITALLTVMGFSVHDTIVVYDRIRERISHQPRLLENDQFELLAEQALQETLARSLATSLVVIIVLIALVIFGHLAIRSFVVALLIGITIGTYSSIALAAPLLVVWQRAKRVRL</sequence>
<keyword evidence="2 10" id="KW-0813">Transport</keyword>
<reference evidence="12 13" key="1">
    <citation type="submission" date="2017-08" db="EMBL/GenBank/DDBJ databases">
        <title>Mechanisms for carbon and nitrogen cycling indicate functional differentiation within the Candidate Phyla Radiation.</title>
        <authorList>
            <person name="Danczak R.E."/>
            <person name="Johnston M.D."/>
            <person name="Kenah C."/>
            <person name="Slattery M."/>
            <person name="Wrighton K.C."/>
            <person name="Wilkins M.J."/>
        </authorList>
    </citation>
    <scope>NUCLEOTIDE SEQUENCE [LARGE SCALE GENOMIC DNA]</scope>
    <source>
        <strain evidence="12">Gr01-1014_85</strain>
    </source>
</reference>
<dbReference type="SUPFAM" id="SSF82866">
    <property type="entry name" value="Multidrug efflux transporter AcrB transmembrane domain"/>
    <property type="match status" value="1"/>
</dbReference>
<evidence type="ECO:0000256" key="5">
    <source>
        <dbReference type="ARBA" id="ARBA00022692"/>
    </source>
</evidence>
<feature type="transmembrane region" description="Helical" evidence="10">
    <location>
        <begin position="159"/>
        <end position="180"/>
    </location>
</feature>
<keyword evidence="6 10" id="KW-0653">Protein transport</keyword>
<keyword evidence="5 10" id="KW-0812">Transmembrane</keyword>